<dbReference type="InterPro" id="IPR024615">
    <property type="entry name" value="CRISPR-assoc_Cmr2_N"/>
</dbReference>
<dbReference type="Pfam" id="PF12469">
    <property type="entry name" value="Cmr2_N"/>
    <property type="match status" value="1"/>
</dbReference>
<protein>
    <submittedName>
        <fullName evidence="4">Predicted hydrolase of the HD superfamily</fullName>
    </submittedName>
</protein>
<dbReference type="Gene3D" id="3.30.70.2220">
    <property type="entry name" value="CRISPR-Cas system, Cmr2 subunit, D1 domain, cysteine cluster"/>
    <property type="match status" value="1"/>
</dbReference>
<dbReference type="Gene3D" id="3.30.70.270">
    <property type="match status" value="1"/>
</dbReference>
<dbReference type="GO" id="GO:0016787">
    <property type="term" value="F:hydrolase activity"/>
    <property type="evidence" value="ECO:0007669"/>
    <property type="project" value="UniProtKB-KW"/>
</dbReference>
<reference evidence="4" key="1">
    <citation type="journal article" date="2014" name="Gene">
        <title>Genome-guided analysis of transformation efficiency and carbon dioxide assimilation by Moorella thermoacetica Y72.</title>
        <authorList>
            <person name="Tsukahara K."/>
            <person name="Kita A."/>
            <person name="Nakashimada Y."/>
            <person name="Hoshino T."/>
            <person name="Murakami K."/>
        </authorList>
    </citation>
    <scope>NUCLEOTIDE SEQUENCE [LARGE SCALE GENOMIC DNA]</scope>
    <source>
        <strain evidence="4">Y72</strain>
    </source>
</reference>
<keyword evidence="4" id="KW-0378">Hydrolase</keyword>
<evidence type="ECO:0000259" key="3">
    <source>
        <dbReference type="PROSITE" id="PS50887"/>
    </source>
</evidence>
<evidence type="ECO:0000256" key="2">
    <source>
        <dbReference type="ARBA" id="ARBA00023118"/>
    </source>
</evidence>
<dbReference type="InterPro" id="IPR054767">
    <property type="entry name" value="Cas10-Cmr2_palm2"/>
</dbReference>
<keyword evidence="2" id="KW-0051">Antiviral defense</keyword>
<dbReference type="Proteomes" id="UP000063718">
    <property type="component" value="Unassembled WGS sequence"/>
</dbReference>
<evidence type="ECO:0000256" key="1">
    <source>
        <dbReference type="ARBA" id="ARBA00022741"/>
    </source>
</evidence>
<gene>
    <name evidence="4" type="ORF">MTY_1525</name>
</gene>
<dbReference type="InterPro" id="IPR043128">
    <property type="entry name" value="Rev_trsase/Diguanyl_cyclase"/>
</dbReference>
<proteinExistence type="predicted"/>
<accession>A0A0S6UB48</accession>
<dbReference type="AlphaFoldDB" id="A0A0S6UB48"/>
<dbReference type="Pfam" id="PF22335">
    <property type="entry name" value="Cas10-Cmr2_palm2"/>
    <property type="match status" value="1"/>
</dbReference>
<name>A0A0S6UB48_NEOTH</name>
<dbReference type="InterPro" id="IPR000160">
    <property type="entry name" value="GGDEF_dom"/>
</dbReference>
<feature type="domain" description="GGDEF" evidence="3">
    <location>
        <begin position="309"/>
        <end position="451"/>
    </location>
</feature>
<organism evidence="4">
    <name type="scientific">Moorella thermoacetica Y72</name>
    <dbReference type="NCBI Taxonomy" id="1325331"/>
    <lineage>
        <taxon>Bacteria</taxon>
        <taxon>Bacillati</taxon>
        <taxon>Bacillota</taxon>
        <taxon>Clostridia</taxon>
        <taxon>Neomoorellales</taxon>
        <taxon>Neomoorellaceae</taxon>
        <taxon>Neomoorella</taxon>
    </lineage>
</organism>
<dbReference type="PROSITE" id="PS50887">
    <property type="entry name" value="GGDEF"/>
    <property type="match status" value="1"/>
</dbReference>
<sequence>MKSLLIFTIGPVQSFIAQARKTQDLYAGSRLISYLCRTAARKAIDDYGAEIIYPDLNNPSLPNRFVALLPVLEKEGLQEIGRQIEETVKGTFLHIGCKVLQSFGLPVTTAFRRQLEEYLEVFWVAGKCDPAAYAGAYREMESLLGAMKNIRPFSAGGEQGRKCSMTGQHNALFYRGKKKAFLEQAVRVPDSIPARYLAPGESLGGIGFLKRTADQFFKTCNEDNKFDAAFPSTAGIALEDSLLALPQEQVEKYKGIFGKWFNDQFFYEENLTARRFAMEGIPGDILEKAKRMLKELSKAAVARGVSFSKYYALLVMDGDSMGEWVAGKNLADRGELLDFQRRLTRSLGAYAGQVKAILEAHHGRSVYCGGDDLLALINLQHLLAVLQELRESFPALEQLGHVVPGKKSSTSAGVCIAHYKAPLAEVIKYAREMERTAKHLEGKDAVAIGVIKHSGEICQAVVKWKYENVAPLKLLCRLVDILAAGWFSDTFIRNLAREFSSLSPGEGRQRVFSGRVIPLKAAEEEIIGAEIARLLRRSCLMEDRVKADKAVKDLCGQLLSIYVEGGLANFLSFLDIAAFLSREVKANGCNKDRSSGYPLFS</sequence>
<dbReference type="GO" id="GO:0000166">
    <property type="term" value="F:nucleotide binding"/>
    <property type="evidence" value="ECO:0007669"/>
    <property type="project" value="UniProtKB-KW"/>
</dbReference>
<dbReference type="InterPro" id="IPR038242">
    <property type="entry name" value="Cmr2_N"/>
</dbReference>
<keyword evidence="1" id="KW-0547">Nucleotide-binding</keyword>
<dbReference type="GO" id="GO:0051607">
    <property type="term" value="P:defense response to virus"/>
    <property type="evidence" value="ECO:0007669"/>
    <property type="project" value="UniProtKB-KW"/>
</dbReference>
<dbReference type="RefSeq" id="WP_025773895.1">
    <property type="nucleotide sequence ID" value="NZ_DF238840.1"/>
</dbReference>
<dbReference type="InterPro" id="IPR013407">
    <property type="entry name" value="CRISPR-assoc_prot_Cmr2"/>
</dbReference>
<evidence type="ECO:0000313" key="4">
    <source>
        <dbReference type="EMBL" id="GAF26186.1"/>
    </source>
</evidence>
<dbReference type="NCBIfam" id="TIGR02577">
    <property type="entry name" value="cas_TM1794_Cmr2"/>
    <property type="match status" value="1"/>
</dbReference>
<dbReference type="EMBL" id="DF238840">
    <property type="protein sequence ID" value="GAF26186.1"/>
    <property type="molecule type" value="Genomic_DNA"/>
</dbReference>